<protein>
    <submittedName>
        <fullName evidence="1">Uncharacterized protein</fullName>
    </submittedName>
</protein>
<accession>A0ABV2HWA4</accession>
<evidence type="ECO:0000313" key="1">
    <source>
        <dbReference type="EMBL" id="MET3594367.1"/>
    </source>
</evidence>
<dbReference type="RefSeq" id="WP_354416179.1">
    <property type="nucleotide sequence ID" value="NZ_JBEPLM010000007.1"/>
</dbReference>
<feature type="non-terminal residue" evidence="1">
    <location>
        <position position="64"/>
    </location>
</feature>
<name>A0ABV2HWA4_9HYPH</name>
<dbReference type="Proteomes" id="UP001549036">
    <property type="component" value="Unassembled WGS sequence"/>
</dbReference>
<reference evidence="1 2" key="1">
    <citation type="submission" date="2024-06" db="EMBL/GenBank/DDBJ databases">
        <title>Genomic Encyclopedia of Type Strains, Phase IV (KMG-IV): sequencing the most valuable type-strain genomes for metagenomic binning, comparative biology and taxonomic classification.</title>
        <authorList>
            <person name="Goeker M."/>
        </authorList>
    </citation>
    <scope>NUCLEOTIDE SEQUENCE [LARGE SCALE GENOMIC DNA]</scope>
    <source>
        <strain evidence="1 2">DSM 29846</strain>
    </source>
</reference>
<sequence>MKAANRPAFVGQRPQQSLRLQISDWFANAYRLRCRYDPLSVDAVVSVEIRNGAGLPEALDPQGS</sequence>
<gene>
    <name evidence="1" type="ORF">ABID26_003775</name>
</gene>
<evidence type="ECO:0000313" key="2">
    <source>
        <dbReference type="Proteomes" id="UP001549036"/>
    </source>
</evidence>
<proteinExistence type="predicted"/>
<organism evidence="1 2">
    <name type="scientific">Mesorhizobium shonense</name>
    <dbReference type="NCBI Taxonomy" id="1209948"/>
    <lineage>
        <taxon>Bacteria</taxon>
        <taxon>Pseudomonadati</taxon>
        <taxon>Pseudomonadota</taxon>
        <taxon>Alphaproteobacteria</taxon>
        <taxon>Hyphomicrobiales</taxon>
        <taxon>Phyllobacteriaceae</taxon>
        <taxon>Mesorhizobium</taxon>
    </lineage>
</organism>
<dbReference type="EMBL" id="JBEPLM010000007">
    <property type="protein sequence ID" value="MET3594367.1"/>
    <property type="molecule type" value="Genomic_DNA"/>
</dbReference>
<keyword evidence="2" id="KW-1185">Reference proteome</keyword>
<comment type="caution">
    <text evidence="1">The sequence shown here is derived from an EMBL/GenBank/DDBJ whole genome shotgun (WGS) entry which is preliminary data.</text>
</comment>